<dbReference type="SUPFAM" id="SSF56935">
    <property type="entry name" value="Porins"/>
    <property type="match status" value="1"/>
</dbReference>
<accession>A0A4Z0V5H3</accession>
<dbReference type="NCBIfam" id="TIGR04056">
    <property type="entry name" value="OMP_RagA_SusC"/>
    <property type="match status" value="1"/>
</dbReference>
<sequence length="940" mass="104191">MNIVPKYIGCMAFALAMGAGVTAHAQSDSIVNVAFGTKPQEDVITATSSVNVADLMKKSYATSSLDGTLESLIGGYRGGSSVWGQDALILVDGMPREASDVLATEVESISILKDAAAVALYGSRGAKGVILITTKRGSNESMKIDFRANMGFDVPKSYPNYLDAASYMTLYNEACRNDGMSERYSQSDIYNSSISSNPYQYPNQKYYNGNYLRKFSNAYSAYGEVRGGNERTHYYLNLGLNYHDGLIKIGDHDKDNDLRLNVRGNVDMTITNWLKAYTNAAMLVQDNYTSRGDFWGMASGTWPNRFGVLLPVDLVDPNNAELQDMIASATLIDGRYLLGGTSSNATNAIADAYEAGYIKTKTRAFMFDLGLDFDLSSVLAGLSFKTVFGVDYRAIYSEGFKEDYAIYEPTWANVNGKPMIVNLVKHGNDTNSTNEYVGQATYLQNMMFRAQFDYNRVFGDLHQVDATLMGWGYQTQNSADANHDSSPIHATSNVNAGAQVSYNYDHRYYATVTGALVHSAKLAPGHRNAFSPAVSLGWRMGQEKFIQENAPWINEFKLTASAAKLHQDIDITDYYLYKGYYGFKGDTGGWWQWHDGTAGGNTTLPKRADNYDLTFITREEFRVGVDASIFDNMLSLNANYFIQDTKGGLTQGANSIFPNFMNKWDASFLPWLNYNNDRRHGIDFSLNAVKNVGDWELGLGFSGLYYTDKATQRDEMPAEPYLASVGQPLSVAMGYICEGFYQTQEEIDNRGVRQTFGGTLRPGDLRYKDVNGDGVVDSNDRVVLGRYTPTFSYGLNLSARWKNFTLFAYGTGQAGGIAFNNNSYYCNGGESKYSEMAWGRWTPETAATATAPRLTTGTTANNTQVSTFWKYSTNRFDIRRVQLTYDFPTSLFNGNKVLSGASVYLQGENLATISPNRKIMELSTAAPQTRFYNVGCKLSF</sequence>
<dbReference type="EMBL" id="SJSA01000001">
    <property type="protein sequence ID" value="TGG39494.1"/>
    <property type="molecule type" value="Genomic_DNA"/>
</dbReference>
<feature type="chain" id="PRO_5021333505" evidence="1">
    <location>
        <begin position="26"/>
        <end position="940"/>
    </location>
</feature>
<dbReference type="InterPro" id="IPR023996">
    <property type="entry name" value="TonB-dep_OMP_SusC/RagA"/>
</dbReference>
<name>A0A4Z0V5H3_9BACT</name>
<dbReference type="NCBIfam" id="TIGR04057">
    <property type="entry name" value="SusC_RagA_signa"/>
    <property type="match status" value="1"/>
</dbReference>
<dbReference type="AlphaFoldDB" id="A0A4Z0V5H3"/>
<keyword evidence="3" id="KW-1185">Reference proteome</keyword>
<protein>
    <submittedName>
        <fullName evidence="2">SusC/RagA family TonB-linked outer membrane protein</fullName>
    </submittedName>
</protein>
<dbReference type="GeneID" id="82148504"/>
<dbReference type="Gene3D" id="2.170.130.10">
    <property type="entry name" value="TonB-dependent receptor, plug domain"/>
    <property type="match status" value="1"/>
</dbReference>
<evidence type="ECO:0000256" key="1">
    <source>
        <dbReference type="SAM" id="SignalP"/>
    </source>
</evidence>
<evidence type="ECO:0000313" key="2">
    <source>
        <dbReference type="EMBL" id="TGG39494.1"/>
    </source>
</evidence>
<dbReference type="RefSeq" id="WP_135470089.1">
    <property type="nucleotide sequence ID" value="NZ_CASJDB010000020.1"/>
</dbReference>
<dbReference type="InterPro" id="IPR037066">
    <property type="entry name" value="Plug_dom_sf"/>
</dbReference>
<proteinExistence type="predicted"/>
<dbReference type="Proteomes" id="UP000297635">
    <property type="component" value="Unassembled WGS sequence"/>
</dbReference>
<dbReference type="InterPro" id="IPR023997">
    <property type="entry name" value="TonB-dep_OMP_SusC/RagA_CS"/>
</dbReference>
<gene>
    <name evidence="2" type="ORF">EZ315_01785</name>
</gene>
<feature type="signal peptide" evidence="1">
    <location>
        <begin position="1"/>
        <end position="25"/>
    </location>
</feature>
<organism evidence="2 3">
    <name type="scientific">Duncaniella freteri</name>
    <dbReference type="NCBI Taxonomy" id="2530391"/>
    <lineage>
        <taxon>Bacteria</taxon>
        <taxon>Pseudomonadati</taxon>
        <taxon>Bacteroidota</taxon>
        <taxon>Bacteroidia</taxon>
        <taxon>Bacteroidales</taxon>
        <taxon>Muribaculaceae</taxon>
        <taxon>Duncaniella</taxon>
    </lineage>
</organism>
<comment type="caution">
    <text evidence="2">The sequence shown here is derived from an EMBL/GenBank/DDBJ whole genome shotgun (WGS) entry which is preliminary data.</text>
</comment>
<evidence type="ECO:0000313" key="3">
    <source>
        <dbReference type="Proteomes" id="UP000297635"/>
    </source>
</evidence>
<keyword evidence="1" id="KW-0732">Signal</keyword>
<reference evidence="2 3" key="1">
    <citation type="submission" date="2019-02" db="EMBL/GenBank/DDBJ databases">
        <title>Isolation and identification of novel species under the genus Muribaculum.</title>
        <authorList>
            <person name="Miyake S."/>
            <person name="Ding Y."/>
            <person name="Low A."/>
            <person name="Soh M."/>
            <person name="Seedorf H."/>
        </authorList>
    </citation>
    <scope>NUCLEOTIDE SEQUENCE [LARGE SCALE GENOMIC DNA]</scope>
    <source>
        <strain evidence="2 3">TLL-A3</strain>
    </source>
</reference>